<accession>A0A3M7RJJ5</accession>
<name>A0A3M7RJJ5_BRAPC</name>
<protein>
    <submittedName>
        <fullName evidence="1">Uncharacterized protein</fullName>
    </submittedName>
</protein>
<sequence length="62" mass="7350">MNLREKPIENRIYKSGQKDPSVFLYFFFMRNGQKDSERPDGLSIIKYNKKINNPETSFMNSS</sequence>
<gene>
    <name evidence="1" type="ORF">BpHYR1_009105</name>
</gene>
<comment type="caution">
    <text evidence="1">The sequence shown here is derived from an EMBL/GenBank/DDBJ whole genome shotgun (WGS) entry which is preliminary data.</text>
</comment>
<evidence type="ECO:0000313" key="1">
    <source>
        <dbReference type="EMBL" id="RNA23736.1"/>
    </source>
</evidence>
<dbReference type="Proteomes" id="UP000276133">
    <property type="component" value="Unassembled WGS sequence"/>
</dbReference>
<organism evidence="1 2">
    <name type="scientific">Brachionus plicatilis</name>
    <name type="common">Marine rotifer</name>
    <name type="synonym">Brachionus muelleri</name>
    <dbReference type="NCBI Taxonomy" id="10195"/>
    <lineage>
        <taxon>Eukaryota</taxon>
        <taxon>Metazoa</taxon>
        <taxon>Spiralia</taxon>
        <taxon>Gnathifera</taxon>
        <taxon>Rotifera</taxon>
        <taxon>Eurotatoria</taxon>
        <taxon>Monogononta</taxon>
        <taxon>Pseudotrocha</taxon>
        <taxon>Ploima</taxon>
        <taxon>Brachionidae</taxon>
        <taxon>Brachionus</taxon>
    </lineage>
</organism>
<proteinExistence type="predicted"/>
<dbReference type="AlphaFoldDB" id="A0A3M7RJJ5"/>
<evidence type="ECO:0000313" key="2">
    <source>
        <dbReference type="Proteomes" id="UP000276133"/>
    </source>
</evidence>
<reference evidence="1 2" key="1">
    <citation type="journal article" date="2018" name="Sci. Rep.">
        <title>Genomic signatures of local adaptation to the degree of environmental predictability in rotifers.</title>
        <authorList>
            <person name="Franch-Gras L."/>
            <person name="Hahn C."/>
            <person name="Garcia-Roger E.M."/>
            <person name="Carmona M.J."/>
            <person name="Serra M."/>
            <person name="Gomez A."/>
        </authorList>
    </citation>
    <scope>NUCLEOTIDE SEQUENCE [LARGE SCALE GENOMIC DNA]</scope>
    <source>
        <strain evidence="1">HYR1</strain>
    </source>
</reference>
<keyword evidence="2" id="KW-1185">Reference proteome</keyword>
<dbReference type="EMBL" id="REGN01003228">
    <property type="protein sequence ID" value="RNA23736.1"/>
    <property type="molecule type" value="Genomic_DNA"/>
</dbReference>